<keyword evidence="1" id="KW-0677">Repeat</keyword>
<dbReference type="SUPFAM" id="SSF48403">
    <property type="entry name" value="Ankyrin repeat"/>
    <property type="match status" value="1"/>
</dbReference>
<evidence type="ECO:0000256" key="2">
    <source>
        <dbReference type="ARBA" id="ARBA00023043"/>
    </source>
</evidence>
<feature type="repeat" description="ANK" evidence="3">
    <location>
        <begin position="174"/>
        <end position="206"/>
    </location>
</feature>
<evidence type="ECO:0000256" key="1">
    <source>
        <dbReference type="ARBA" id="ARBA00022737"/>
    </source>
</evidence>
<evidence type="ECO:0000256" key="3">
    <source>
        <dbReference type="PROSITE-ProRule" id="PRU00023"/>
    </source>
</evidence>
<reference evidence="4 5" key="1">
    <citation type="journal article" date="2011" name="BMC Genomics">
        <title>Comparative genomics reveals diversity among xanthomonads infecting tomato and pepper.</title>
        <authorList>
            <person name="Potnis N."/>
            <person name="Krasileva K."/>
            <person name="Chow V."/>
            <person name="Almeida N.F."/>
            <person name="Patil P.B."/>
            <person name="Ryan R.P."/>
            <person name="Sharlach M."/>
            <person name="Behlau F."/>
            <person name="Dow J.M."/>
            <person name="Momol M.T."/>
            <person name="White F.F."/>
            <person name="Preston J.F."/>
            <person name="Vinatzer B.A."/>
            <person name="Koebnik R."/>
            <person name="Setubal J.C."/>
            <person name="Norman D.J."/>
            <person name="Staskawicz B.J."/>
            <person name="Jones J.B."/>
        </authorList>
    </citation>
    <scope>NUCLEOTIDE SEQUENCE [LARGE SCALE GENOMIC DNA]</scope>
    <source>
        <strain evidence="4 5">ATCC 35937</strain>
    </source>
</reference>
<comment type="caution">
    <text evidence="4">The sequence shown here is derived from an EMBL/GenBank/DDBJ whole genome shotgun (WGS) entry which is preliminary data.</text>
</comment>
<dbReference type="EMBL" id="AEQV01000289">
    <property type="protein sequence ID" value="EGD06794.1"/>
    <property type="molecule type" value="Genomic_DNA"/>
</dbReference>
<dbReference type="Proteomes" id="UP000003299">
    <property type="component" value="Unassembled WGS sequence"/>
</dbReference>
<name>F0BL72_9XANT</name>
<evidence type="ECO:0000313" key="4">
    <source>
        <dbReference type="EMBL" id="EGD06794.1"/>
    </source>
</evidence>
<evidence type="ECO:0000313" key="5">
    <source>
        <dbReference type="Proteomes" id="UP000003299"/>
    </source>
</evidence>
<gene>
    <name evidence="4" type="ORF">XVE_5044</name>
</gene>
<feature type="repeat" description="ANK" evidence="3">
    <location>
        <begin position="207"/>
        <end position="240"/>
    </location>
</feature>
<sequence length="283" mass="30746">MIFTAGRIAPLWRDLPQRHQECDQEKEISMQTRFPTLLVLATSFFAVSCTASPGAKEQTTMSATLQDHAVAFRDPGLTDIANAIAHGDVARIKTLAPTVDLAAHGDQNVTLLEWAIWNEQPRALDALLDAGADPALPGMDQETVVHMAAMAQDPEYLKILLRHKAPIDVVSARAGWTPLFRAVQSKRDAQIGLLLDAGADVQRVDHPGNSLLHLAAQSGASSPAVLQLLKAGVNPTVRNAQQKTFQAYFFTTPDRLLNATGQQVRSDVRAWLSAHNIPVESSR</sequence>
<dbReference type="Gene3D" id="1.25.40.20">
    <property type="entry name" value="Ankyrin repeat-containing domain"/>
    <property type="match status" value="1"/>
</dbReference>
<dbReference type="InterPro" id="IPR036770">
    <property type="entry name" value="Ankyrin_rpt-contain_sf"/>
</dbReference>
<protein>
    <submittedName>
        <fullName evidence="4">Ankyrin repeat-containing protein</fullName>
    </submittedName>
</protein>
<dbReference type="PANTHER" id="PTHR24171">
    <property type="entry name" value="ANKYRIN REPEAT DOMAIN-CONTAINING PROTEIN 39-RELATED"/>
    <property type="match status" value="1"/>
</dbReference>
<dbReference type="AlphaFoldDB" id="F0BL72"/>
<organism evidence="4 5">
    <name type="scientific">Xanthomonas vesicatoria ATCC 35937</name>
    <dbReference type="NCBI Taxonomy" id="925775"/>
    <lineage>
        <taxon>Bacteria</taxon>
        <taxon>Pseudomonadati</taxon>
        <taxon>Pseudomonadota</taxon>
        <taxon>Gammaproteobacteria</taxon>
        <taxon>Lysobacterales</taxon>
        <taxon>Lysobacteraceae</taxon>
        <taxon>Xanthomonas</taxon>
    </lineage>
</organism>
<dbReference type="Pfam" id="PF12796">
    <property type="entry name" value="Ank_2"/>
    <property type="match status" value="1"/>
</dbReference>
<proteinExistence type="predicted"/>
<dbReference type="Pfam" id="PF00023">
    <property type="entry name" value="Ank"/>
    <property type="match status" value="1"/>
</dbReference>
<keyword evidence="2 3" id="KW-0040">ANK repeat</keyword>
<dbReference type="PROSITE" id="PS50088">
    <property type="entry name" value="ANK_REPEAT"/>
    <property type="match status" value="3"/>
</dbReference>
<feature type="repeat" description="ANK" evidence="3">
    <location>
        <begin position="140"/>
        <end position="172"/>
    </location>
</feature>
<dbReference type="InterPro" id="IPR002110">
    <property type="entry name" value="Ankyrin_rpt"/>
</dbReference>
<dbReference type="PROSITE" id="PS50297">
    <property type="entry name" value="ANK_REP_REGION"/>
    <property type="match status" value="1"/>
</dbReference>
<accession>F0BL72</accession>
<dbReference type="eggNOG" id="COG0666">
    <property type="taxonomic scope" value="Bacteria"/>
</dbReference>
<dbReference type="SMART" id="SM00248">
    <property type="entry name" value="ANK"/>
    <property type="match status" value="4"/>
</dbReference>